<comment type="subcellular location">
    <subcellularLocation>
        <location evidence="2">Secreted</location>
    </subcellularLocation>
</comment>
<keyword evidence="4" id="KW-0964">Secreted</keyword>
<dbReference type="GO" id="GO:0004553">
    <property type="term" value="F:hydrolase activity, hydrolyzing O-glycosyl compounds"/>
    <property type="evidence" value="ECO:0007669"/>
    <property type="project" value="InterPro"/>
</dbReference>
<evidence type="ECO:0000256" key="6">
    <source>
        <dbReference type="SAM" id="MobiDB-lite"/>
    </source>
</evidence>
<organism evidence="8 9">
    <name type="scientific">Phenylobacterium zucineum (strain HLK1)</name>
    <dbReference type="NCBI Taxonomy" id="450851"/>
    <lineage>
        <taxon>Bacteria</taxon>
        <taxon>Pseudomonadati</taxon>
        <taxon>Pseudomonadota</taxon>
        <taxon>Alphaproteobacteria</taxon>
        <taxon>Caulobacterales</taxon>
        <taxon>Caulobacteraceae</taxon>
        <taxon>Phenylobacterium</taxon>
    </lineage>
</organism>
<dbReference type="Gene3D" id="2.150.10.10">
    <property type="entry name" value="Serralysin-like metalloprotease, C-terminal"/>
    <property type="match status" value="3"/>
</dbReference>
<comment type="cofactor">
    <cofactor evidence="1">
        <name>Ca(2+)</name>
        <dbReference type="ChEBI" id="CHEBI:29108"/>
    </cofactor>
</comment>
<dbReference type="Gene3D" id="2.60.120.200">
    <property type="match status" value="1"/>
</dbReference>
<dbReference type="InterPro" id="IPR011049">
    <property type="entry name" value="Serralysin-like_metalloprot_C"/>
</dbReference>
<dbReference type="Proteomes" id="UP000001868">
    <property type="component" value="Chromosome"/>
</dbReference>
<protein>
    <submittedName>
        <fullName evidence="8">Endo-1,3-1,4-beta-glycanase, C-terminal secretion signal protein</fullName>
    </submittedName>
</protein>
<keyword evidence="5" id="KW-0677">Repeat</keyword>
<dbReference type="Pfam" id="PF08548">
    <property type="entry name" value="Peptidase_M10_C"/>
    <property type="match status" value="1"/>
</dbReference>
<dbReference type="InterPro" id="IPR019960">
    <property type="entry name" value="T1SS_VCA0849"/>
</dbReference>
<dbReference type="Pfam" id="PF00722">
    <property type="entry name" value="Glyco_hydro_16"/>
    <property type="match status" value="1"/>
</dbReference>
<evidence type="ECO:0000256" key="2">
    <source>
        <dbReference type="ARBA" id="ARBA00004613"/>
    </source>
</evidence>
<dbReference type="GO" id="GO:0005509">
    <property type="term" value="F:calcium ion binding"/>
    <property type="evidence" value="ECO:0007669"/>
    <property type="project" value="InterPro"/>
</dbReference>
<evidence type="ECO:0000313" key="8">
    <source>
        <dbReference type="EMBL" id="ACG77705.1"/>
    </source>
</evidence>
<dbReference type="InterPro" id="IPR000757">
    <property type="entry name" value="Beta-glucanase-like"/>
</dbReference>
<dbReference type="RefSeq" id="WP_012521849.1">
    <property type="nucleotide sequence ID" value="NC_011144.1"/>
</dbReference>
<gene>
    <name evidence="8" type="ordered locus">PHZ_c1291</name>
</gene>
<dbReference type="PANTHER" id="PTHR10963:SF55">
    <property type="entry name" value="GLYCOSIDE HYDROLASE FAMILY 16 PROTEIN"/>
    <property type="match status" value="1"/>
</dbReference>
<evidence type="ECO:0000313" key="9">
    <source>
        <dbReference type="Proteomes" id="UP000001868"/>
    </source>
</evidence>
<dbReference type="CDD" id="cd08023">
    <property type="entry name" value="GH16_laminarinase_like"/>
    <property type="match status" value="1"/>
</dbReference>
<evidence type="ECO:0000256" key="4">
    <source>
        <dbReference type="ARBA" id="ARBA00022525"/>
    </source>
</evidence>
<dbReference type="SUPFAM" id="SSF49899">
    <property type="entry name" value="Concanavalin A-like lectins/glucanases"/>
    <property type="match status" value="1"/>
</dbReference>
<dbReference type="EMBL" id="CP000747">
    <property type="protein sequence ID" value="ACG77705.1"/>
    <property type="molecule type" value="Genomic_DNA"/>
</dbReference>
<evidence type="ECO:0000256" key="3">
    <source>
        <dbReference type="ARBA" id="ARBA00006865"/>
    </source>
</evidence>
<dbReference type="Pfam" id="PF00353">
    <property type="entry name" value="HemolysinCabind"/>
    <property type="match status" value="3"/>
</dbReference>
<dbReference type="NCBIfam" id="TIGR03661">
    <property type="entry name" value="T1SS_VCA0849"/>
    <property type="match status" value="1"/>
</dbReference>
<proteinExistence type="inferred from homology"/>
<dbReference type="CAZy" id="GH16">
    <property type="family name" value="Glycoside Hydrolase Family 16"/>
</dbReference>
<dbReference type="InterPro" id="IPR013320">
    <property type="entry name" value="ConA-like_dom_sf"/>
</dbReference>
<dbReference type="PRINTS" id="PR00313">
    <property type="entry name" value="CABNDNGRPT"/>
</dbReference>
<dbReference type="InterPro" id="IPR001343">
    <property type="entry name" value="Hemolysn_Ca-bd"/>
</dbReference>
<dbReference type="PROSITE" id="PS51762">
    <property type="entry name" value="GH16_2"/>
    <property type="match status" value="1"/>
</dbReference>
<sequence length="773" mass="80269">MSLFKYDGSAAAQTLAPAADFFGSNAAETITGTAGRDSLWLGQGDKGAGGAGDDTYYLQGHNTTIVEAAGGGVDRIVAWSSVKLADHPHIENLTVGNDGIYGAGNALDNIIEGQGGSQQIYGGFGQDILIGGAGADVFVVVKGEGNDVIQDFNVGEDKLRLKAGLSSFEQVKARMSQDGADVKLDLGGGDGLVFRGVTVGQFTAANFQLELDASTLGAKTFGDEFSGPLSLWDAQSNPTGLWRPDFGYQGEQGTGSYTLISNDEKQIYTSPYFRGHDGDFAESPFVNNADGTLSIWAKPSTNGEIFGYGYTSGMITTKETFSQTYGYFEMRADIPSAAGAWPAFWLIPADGSWPPELDVMETLTSDPNGLWTTQHSSLGGHSADGQLSYVPDTADGFHTYGAMWTPTEIVWYLDNVEVFRSATPADMNKPMFMIANLALGGWGGAIDGAALPAEFKIDYIRAYALGDGTGSQPPVEPPASTPPTSTPPTGEIPVPPASGDGVTLTSQAFGDVMTGGAGADTLTAGNGGELMTGGAGGDVFVFKTFPWSPTEIQDFQVGVDKLDLSALMDGYSGADPVADGRLWLFDDGAGGTKVCVDPDGFGGEWPLYVAHLMGVPAEGLTADALLGSGEAPAAEAPAPAAPGVELVSDRWGAELTGGDGADTLNAGYGPDVMTGGAGADRFVFDNLPWNASKVTDFEAGVDKLDVSGLLDAAGYTGSNPVADGYVKLIDNGQGDTWVYFDTDGAAAGDQWGTFVTTLEKVSAAEVKATDWII</sequence>
<dbReference type="GO" id="GO:0005615">
    <property type="term" value="C:extracellular space"/>
    <property type="evidence" value="ECO:0007669"/>
    <property type="project" value="InterPro"/>
</dbReference>
<comment type="similarity">
    <text evidence="3">Belongs to the glycosyl hydrolase 16 family.</text>
</comment>
<keyword evidence="9" id="KW-1185">Reference proteome</keyword>
<evidence type="ECO:0000256" key="5">
    <source>
        <dbReference type="ARBA" id="ARBA00022737"/>
    </source>
</evidence>
<accession>B4R935</accession>
<dbReference type="PANTHER" id="PTHR10963">
    <property type="entry name" value="GLYCOSYL HYDROLASE-RELATED"/>
    <property type="match status" value="1"/>
</dbReference>
<dbReference type="KEGG" id="pzu:PHZ_c1291"/>
<dbReference type="SUPFAM" id="SSF51120">
    <property type="entry name" value="beta-Roll"/>
    <property type="match status" value="3"/>
</dbReference>
<dbReference type="eggNOG" id="COG2931">
    <property type="taxonomic scope" value="Bacteria"/>
</dbReference>
<dbReference type="GO" id="GO:0005975">
    <property type="term" value="P:carbohydrate metabolic process"/>
    <property type="evidence" value="ECO:0007669"/>
    <property type="project" value="InterPro"/>
</dbReference>
<dbReference type="eggNOG" id="COG2273">
    <property type="taxonomic scope" value="Bacteria"/>
</dbReference>
<dbReference type="InterPro" id="IPR013858">
    <property type="entry name" value="Peptidase_M10B_C"/>
</dbReference>
<feature type="domain" description="GH16" evidence="7">
    <location>
        <begin position="230"/>
        <end position="468"/>
    </location>
</feature>
<feature type="compositionally biased region" description="Pro residues" evidence="6">
    <location>
        <begin position="474"/>
        <end position="486"/>
    </location>
</feature>
<name>B4R935_PHEZH</name>
<reference evidence="8 9" key="1">
    <citation type="journal article" date="2008" name="BMC Genomics">
        <title>Complete genome of Phenylobacterium zucineum - a novel facultative intracellular bacterium isolated from human erythroleukemia cell line K562.</title>
        <authorList>
            <person name="Luo Y."/>
            <person name="Xu X."/>
            <person name="Ding Z."/>
            <person name="Liu Z."/>
            <person name="Zhang B."/>
            <person name="Yan Z."/>
            <person name="Sun J."/>
            <person name="Hu S."/>
            <person name="Hu X."/>
        </authorList>
    </citation>
    <scope>NUCLEOTIDE SEQUENCE [LARGE SCALE GENOMIC DNA]</scope>
    <source>
        <strain evidence="8 9">HLK1</strain>
    </source>
</reference>
<dbReference type="AlphaFoldDB" id="B4R935"/>
<dbReference type="STRING" id="450851.PHZ_c1291"/>
<evidence type="ECO:0000259" key="7">
    <source>
        <dbReference type="PROSITE" id="PS51762"/>
    </source>
</evidence>
<evidence type="ECO:0000256" key="1">
    <source>
        <dbReference type="ARBA" id="ARBA00001913"/>
    </source>
</evidence>
<feature type="region of interest" description="Disordered" evidence="6">
    <location>
        <begin position="468"/>
        <end position="503"/>
    </location>
</feature>
<dbReference type="HOGENOM" id="CLU_361644_0_0_5"/>
<dbReference type="InterPro" id="IPR050546">
    <property type="entry name" value="Glycosyl_Hydrlase_16"/>
</dbReference>